<evidence type="ECO:0000313" key="8">
    <source>
        <dbReference type="Proteomes" id="UP000515163"/>
    </source>
</evidence>
<keyword evidence="2" id="KW-0677">Repeat</keyword>
<feature type="region of interest" description="Disordered" evidence="6">
    <location>
        <begin position="509"/>
        <end position="535"/>
    </location>
</feature>
<feature type="region of interest" description="Disordered" evidence="6">
    <location>
        <begin position="430"/>
        <end position="474"/>
    </location>
</feature>
<feature type="domain" description="C2HC/C3H-type" evidence="7">
    <location>
        <begin position="479"/>
        <end position="508"/>
    </location>
</feature>
<keyword evidence="8" id="KW-1185">Reference proteome</keyword>
<dbReference type="OrthoDB" id="265955at2759"/>
<proteinExistence type="predicted"/>
<dbReference type="Proteomes" id="UP000515163">
    <property type="component" value="Unplaced"/>
</dbReference>
<keyword evidence="4" id="KW-0862">Zinc</keyword>
<dbReference type="AlphaFoldDB" id="A0A6P8IIR0"/>
<evidence type="ECO:0000256" key="1">
    <source>
        <dbReference type="ARBA" id="ARBA00022723"/>
    </source>
</evidence>
<dbReference type="InParanoid" id="A0A6P8IIR0"/>
<feature type="domain" description="C2HC/C3H-type" evidence="7">
    <location>
        <begin position="5"/>
        <end position="34"/>
    </location>
</feature>
<dbReference type="PANTHER" id="PTHR13555:SF68">
    <property type="entry name" value="ZINC FINGER PROTEIN 474"/>
    <property type="match status" value="1"/>
</dbReference>
<sequence>MPKPQTVLCYICGREFGSYSINLHERQCAKRWEKQRNKEKEAEKSEQKRKSSTSKDKLRDPWVRKDGPSIKSHSKYSKSMNDIRLPNGDTHVTEIEKEIIHDARPSTVTLKDRDKVNGDLSAEETEFNTTARDVSPEIPKIARPGTAVLNKKYSSPILPSRVNPISLMKAKDGENEGHSEKGRLEKEGHVEKEVSTLMEPSITSLRKHSAPEHIGIRISNTSPVSSTSSHASTDSQETPMRVPEGMPRFRSTKNPNLLVCYICGNEFGSKSLKIHEPQCLKKWKLANPRYYSRKGSHGGMFKADSVNAIHHKENVLMHSKNGNLPNGLTRKATFKSASCENLLDACMGGRNLKPTNSLQALKELSKSHNRLYTPSKKPTMEPCYICGKEIIKHSLAVHEKQCKKKWDALKEKDEKKLLAASKLPSKRHSVHLPVNIKVDKTGDVDNNNLDNPHKSQEQISTSEGERQSTTKVTKERKPSNVTCYICGRAYGTASISIHEKQCQKKWEAESAKKEALLRPKSGKKKTKPRPSSFVL</sequence>
<feature type="compositionally biased region" description="Basic and acidic residues" evidence="6">
    <location>
        <begin position="463"/>
        <end position="474"/>
    </location>
</feature>
<dbReference type="GeneID" id="116301770"/>
<evidence type="ECO:0000256" key="5">
    <source>
        <dbReference type="PROSITE-ProRule" id="PRU01371"/>
    </source>
</evidence>
<keyword evidence="1" id="KW-0479">Metal-binding</keyword>
<dbReference type="Pfam" id="PF13913">
    <property type="entry name" value="zf-C2HC_2"/>
    <property type="match status" value="4"/>
</dbReference>
<dbReference type="PROSITE" id="PS52027">
    <property type="entry name" value="ZF_C2HC_C3H"/>
    <property type="match status" value="4"/>
</dbReference>
<dbReference type="Gene3D" id="3.30.160.60">
    <property type="entry name" value="Classic Zinc Finger"/>
    <property type="match status" value="4"/>
</dbReference>
<dbReference type="RefSeq" id="XP_031566746.1">
    <property type="nucleotide sequence ID" value="XM_031710886.1"/>
</dbReference>
<name>A0A6P8IIR0_ACTTE</name>
<evidence type="ECO:0000256" key="3">
    <source>
        <dbReference type="ARBA" id="ARBA00022771"/>
    </source>
</evidence>
<evidence type="ECO:0000256" key="4">
    <source>
        <dbReference type="ARBA" id="ARBA00022833"/>
    </source>
</evidence>
<keyword evidence="3 5" id="KW-0863">Zinc-finger</keyword>
<feature type="domain" description="C2HC/C3H-type" evidence="7">
    <location>
        <begin position="379"/>
        <end position="408"/>
    </location>
</feature>
<dbReference type="InterPro" id="IPR026319">
    <property type="entry name" value="ZC2HC1A/B-like"/>
</dbReference>
<accession>A0A6P8IIR0</accession>
<dbReference type="KEGG" id="aten:116301770"/>
<evidence type="ECO:0000313" key="9">
    <source>
        <dbReference type="RefSeq" id="XP_031566746.1"/>
    </source>
</evidence>
<evidence type="ECO:0000256" key="2">
    <source>
        <dbReference type="ARBA" id="ARBA00022737"/>
    </source>
</evidence>
<feature type="domain" description="C2HC/C3H-type" evidence="7">
    <location>
        <begin position="256"/>
        <end position="285"/>
    </location>
</feature>
<organism evidence="8 9">
    <name type="scientific">Actinia tenebrosa</name>
    <name type="common">Australian red waratah sea anemone</name>
    <dbReference type="NCBI Taxonomy" id="6105"/>
    <lineage>
        <taxon>Eukaryota</taxon>
        <taxon>Metazoa</taxon>
        <taxon>Cnidaria</taxon>
        <taxon>Anthozoa</taxon>
        <taxon>Hexacorallia</taxon>
        <taxon>Actiniaria</taxon>
        <taxon>Actiniidae</taxon>
        <taxon>Actinia</taxon>
    </lineage>
</organism>
<dbReference type="InterPro" id="IPR049899">
    <property type="entry name" value="Znf_C2HC_C3H"/>
</dbReference>
<feature type="compositionally biased region" description="Basic and acidic residues" evidence="6">
    <location>
        <begin position="33"/>
        <end position="68"/>
    </location>
</feature>
<feature type="region of interest" description="Disordered" evidence="6">
    <location>
        <begin position="218"/>
        <end position="249"/>
    </location>
</feature>
<evidence type="ECO:0000259" key="7">
    <source>
        <dbReference type="PROSITE" id="PS52027"/>
    </source>
</evidence>
<feature type="region of interest" description="Disordered" evidence="6">
    <location>
        <begin position="33"/>
        <end position="87"/>
    </location>
</feature>
<reference evidence="9" key="1">
    <citation type="submission" date="2025-08" db="UniProtKB">
        <authorList>
            <consortium name="RefSeq"/>
        </authorList>
    </citation>
    <scope>IDENTIFICATION</scope>
    <source>
        <tissue evidence="9">Tentacle</tissue>
    </source>
</reference>
<gene>
    <name evidence="9" type="primary">LOC116301770</name>
</gene>
<dbReference type="PANTHER" id="PTHR13555">
    <property type="entry name" value="C2H2 ZINC FINGER CGI-62-RELATED"/>
    <property type="match status" value="1"/>
</dbReference>
<dbReference type="GO" id="GO:0008270">
    <property type="term" value="F:zinc ion binding"/>
    <property type="evidence" value="ECO:0007669"/>
    <property type="project" value="UniProtKB-KW"/>
</dbReference>
<evidence type="ECO:0000256" key="6">
    <source>
        <dbReference type="SAM" id="MobiDB-lite"/>
    </source>
</evidence>
<feature type="compositionally biased region" description="Low complexity" evidence="6">
    <location>
        <begin position="219"/>
        <end position="235"/>
    </location>
</feature>
<protein>
    <submittedName>
        <fullName evidence="9">Zinc finger protein 474-like</fullName>
    </submittedName>
</protein>